<name>A0A5J4K9F8_9CHLR</name>
<dbReference type="InterPro" id="IPR006311">
    <property type="entry name" value="TAT_signal"/>
</dbReference>
<evidence type="ECO:0000313" key="1">
    <source>
        <dbReference type="EMBL" id="GER83317.1"/>
    </source>
</evidence>
<keyword evidence="2" id="KW-1185">Reference proteome</keyword>
<protein>
    <submittedName>
        <fullName evidence="1">Uncharacterized protein</fullName>
    </submittedName>
</protein>
<reference evidence="1 2" key="1">
    <citation type="journal article" date="2019" name="Int. J. Syst. Evol. Microbiol.">
        <title>Thermogemmatispora aurantia sp. nov. and Thermogemmatispora argillosa sp. nov., within the class Ktedonobacteria, and emended description of the genus Thermogemmatispora.</title>
        <authorList>
            <person name="Zheng Y."/>
            <person name="Wang C.M."/>
            <person name="Sakai Y."/>
            <person name="Abe K."/>
            <person name="Yokota A."/>
            <person name="Yabe S."/>
        </authorList>
    </citation>
    <scope>NUCLEOTIDE SEQUENCE [LARGE SCALE GENOMIC DNA]</scope>
    <source>
        <strain evidence="1 2">A1-2</strain>
    </source>
</reference>
<comment type="caution">
    <text evidence="1">The sequence shown here is derived from an EMBL/GenBank/DDBJ whole genome shotgun (WGS) entry which is preliminary data.</text>
</comment>
<dbReference type="PROSITE" id="PS51318">
    <property type="entry name" value="TAT"/>
    <property type="match status" value="1"/>
</dbReference>
<organism evidence="1 2">
    <name type="scientific">Thermogemmatispora aurantia</name>
    <dbReference type="NCBI Taxonomy" id="2045279"/>
    <lineage>
        <taxon>Bacteria</taxon>
        <taxon>Bacillati</taxon>
        <taxon>Chloroflexota</taxon>
        <taxon>Ktedonobacteria</taxon>
        <taxon>Thermogemmatisporales</taxon>
        <taxon>Thermogemmatisporaceae</taxon>
        <taxon>Thermogemmatispora</taxon>
    </lineage>
</organism>
<dbReference type="AlphaFoldDB" id="A0A5J4K9F8"/>
<accession>A0A5J4K9F8</accession>
<dbReference type="Proteomes" id="UP000334820">
    <property type="component" value="Unassembled WGS sequence"/>
</dbReference>
<dbReference type="EMBL" id="BKZV01000002">
    <property type="protein sequence ID" value="GER83317.1"/>
    <property type="molecule type" value="Genomic_DNA"/>
</dbReference>
<sequence>MALQKLAAAKLLSRRRAMKGALAGVLAATPLLGQVPGVSAASLGMDQPGVKVLALTGKLLRLEEQRLRSTPGFTQVEEFLQQRGLMLSDPLLEGYYLYRQTGQHWEQETILSLSYIQPAGSQQDVTVTYSRKDQKYSLDIVLADRQRQVGEGYIVSSNGQIELAARLHAQGNKQILQVAQQYEQGLLSPAVDPASSVQCNLCRAVCSGVVGTGCSILGAVFTCGEICLPLGENPLCFSLCAVAYRLVCSIAGTFDCVQLVCVNAFHVC</sequence>
<dbReference type="RefSeq" id="WP_151728102.1">
    <property type="nucleotide sequence ID" value="NZ_BKZV01000002.1"/>
</dbReference>
<gene>
    <name evidence="1" type="ORF">KTAU_19540</name>
</gene>
<evidence type="ECO:0000313" key="2">
    <source>
        <dbReference type="Proteomes" id="UP000334820"/>
    </source>
</evidence>
<proteinExistence type="predicted"/>